<dbReference type="EMBL" id="UGPG01000001">
    <property type="protein sequence ID" value="STY43797.1"/>
    <property type="molecule type" value="Genomic_DNA"/>
</dbReference>
<dbReference type="Proteomes" id="UP000254879">
    <property type="component" value="Unassembled WGS sequence"/>
</dbReference>
<proteinExistence type="predicted"/>
<gene>
    <name evidence="1" type="ORF">NCTC10815_01101</name>
</gene>
<sequence>MSKELEIEFRNMITAEEYQELIESFGLKEADFSNRRIIILTHLHLPSKNCTLRFASALAIIIMN</sequence>
<accession>A0A378MBQ8</accession>
<name>A0A378MBQ8_LISGR</name>
<reference evidence="1 2" key="1">
    <citation type="submission" date="2018-06" db="EMBL/GenBank/DDBJ databases">
        <authorList>
            <consortium name="Pathogen Informatics"/>
            <person name="Doyle S."/>
        </authorList>
    </citation>
    <scope>NUCLEOTIDE SEQUENCE [LARGE SCALE GENOMIC DNA]</scope>
    <source>
        <strain evidence="2">NCTC 10815</strain>
    </source>
</reference>
<protein>
    <submittedName>
        <fullName evidence="1">Uncharacterized protein</fullName>
    </submittedName>
</protein>
<evidence type="ECO:0000313" key="2">
    <source>
        <dbReference type="Proteomes" id="UP000254879"/>
    </source>
</evidence>
<evidence type="ECO:0000313" key="1">
    <source>
        <dbReference type="EMBL" id="STY43797.1"/>
    </source>
</evidence>
<dbReference type="AlphaFoldDB" id="A0A378MBQ8"/>
<organism evidence="1 2">
    <name type="scientific">Listeria grayi</name>
    <name type="common">Listeria murrayi</name>
    <dbReference type="NCBI Taxonomy" id="1641"/>
    <lineage>
        <taxon>Bacteria</taxon>
        <taxon>Bacillati</taxon>
        <taxon>Bacillota</taxon>
        <taxon>Bacilli</taxon>
        <taxon>Bacillales</taxon>
        <taxon>Listeriaceae</taxon>
        <taxon>Listeria</taxon>
    </lineage>
</organism>